<keyword evidence="3" id="KW-1185">Reference proteome</keyword>
<evidence type="ECO:0000313" key="2">
    <source>
        <dbReference type="EMBL" id="GGO80454.1"/>
    </source>
</evidence>
<accession>A0A917ZEM7</accession>
<evidence type="ECO:0000256" key="1">
    <source>
        <dbReference type="SAM" id="Phobius"/>
    </source>
</evidence>
<reference evidence="2 3" key="1">
    <citation type="journal article" date="2014" name="Int. J. Syst. Evol. Microbiol.">
        <title>Complete genome sequence of Corynebacterium casei LMG S-19264T (=DSM 44701T), isolated from a smear-ripened cheese.</title>
        <authorList>
            <consortium name="US DOE Joint Genome Institute (JGI-PGF)"/>
            <person name="Walter F."/>
            <person name="Albersmeier A."/>
            <person name="Kalinowski J."/>
            <person name="Ruckert C."/>
        </authorList>
    </citation>
    <scope>NUCLEOTIDE SEQUENCE [LARGE SCALE GENOMIC DNA]</scope>
    <source>
        <strain evidence="2 3">CGMCC 1.7286</strain>
    </source>
</reference>
<protein>
    <submittedName>
        <fullName evidence="2">Uncharacterized protein</fullName>
    </submittedName>
</protein>
<dbReference type="RefSeq" id="WP_188860173.1">
    <property type="nucleotide sequence ID" value="NZ_BMLT01000004.1"/>
</dbReference>
<keyword evidence="1" id="KW-0472">Membrane</keyword>
<dbReference type="EMBL" id="BMLT01000004">
    <property type="protein sequence ID" value="GGO80454.1"/>
    <property type="molecule type" value="Genomic_DNA"/>
</dbReference>
<organism evidence="2 3">
    <name type="scientific">Marinobacterium nitratireducens</name>
    <dbReference type="NCBI Taxonomy" id="518897"/>
    <lineage>
        <taxon>Bacteria</taxon>
        <taxon>Pseudomonadati</taxon>
        <taxon>Pseudomonadota</taxon>
        <taxon>Gammaproteobacteria</taxon>
        <taxon>Oceanospirillales</taxon>
        <taxon>Oceanospirillaceae</taxon>
        <taxon>Marinobacterium</taxon>
    </lineage>
</organism>
<comment type="caution">
    <text evidence="2">The sequence shown here is derived from an EMBL/GenBank/DDBJ whole genome shotgun (WGS) entry which is preliminary data.</text>
</comment>
<evidence type="ECO:0000313" key="3">
    <source>
        <dbReference type="Proteomes" id="UP000599578"/>
    </source>
</evidence>
<feature type="transmembrane region" description="Helical" evidence="1">
    <location>
        <begin position="50"/>
        <end position="72"/>
    </location>
</feature>
<sequence>MAKVNSEEKNCNAAADFLRRLTNGQILAIGLIFMFLGIAFAVGVEKPSLTVKLLIAVVTEVGFAFFIAWVIISTVDEREKRNLSEKIARSEERLNSKLYISAILDLDLPSKVSDELFNYVVKSRFLKEYQKCRFKLEPIGSYVKMTQVFEAVFRNVDHVSNVFSPPFESYDNRISEVESEYKDNWGLRKMTVRFQGPEQEEWHDEYEVSRVNINNETLADRRSKEILPGGRVKVTIENLCSKYASDNEIFTNNSLTEVLSFEVQYDSDIFEVSYRSIHPSERIDGILEHTTDGDSVQFTHPFLPSHGFIIWWRRKDLSTPQDEPVDT</sequence>
<keyword evidence="1" id="KW-1133">Transmembrane helix</keyword>
<dbReference type="AlphaFoldDB" id="A0A917ZEM7"/>
<feature type="transmembrane region" description="Helical" evidence="1">
    <location>
        <begin position="26"/>
        <end position="44"/>
    </location>
</feature>
<name>A0A917ZEM7_9GAMM</name>
<proteinExistence type="predicted"/>
<gene>
    <name evidence="2" type="ORF">GCM10011348_17150</name>
</gene>
<keyword evidence="1" id="KW-0812">Transmembrane</keyword>
<dbReference type="Proteomes" id="UP000599578">
    <property type="component" value="Unassembled WGS sequence"/>
</dbReference>